<reference evidence="2" key="4">
    <citation type="submission" date="2019-03" db="UniProtKB">
        <authorList>
            <consortium name="EnsemblPlants"/>
        </authorList>
    </citation>
    <scope>IDENTIFICATION</scope>
</reference>
<dbReference type="Proteomes" id="UP000015105">
    <property type="component" value="Chromosome 1D"/>
</dbReference>
<feature type="region of interest" description="Disordered" evidence="1">
    <location>
        <begin position="76"/>
        <end position="96"/>
    </location>
</feature>
<dbReference type="EnsemblPlants" id="AET1Gv20013600.2">
    <property type="protein sequence ID" value="AET1Gv20013600.2"/>
    <property type="gene ID" value="AET1Gv20013600"/>
</dbReference>
<evidence type="ECO:0000256" key="1">
    <source>
        <dbReference type="SAM" id="MobiDB-lite"/>
    </source>
</evidence>
<reference evidence="2" key="5">
    <citation type="journal article" date="2021" name="G3 (Bethesda)">
        <title>Aegilops tauschii genome assembly Aet v5.0 features greater sequence contiguity and improved annotation.</title>
        <authorList>
            <person name="Wang L."/>
            <person name="Zhu T."/>
            <person name="Rodriguez J.C."/>
            <person name="Deal K.R."/>
            <person name="Dubcovsky J."/>
            <person name="McGuire P.E."/>
            <person name="Lux T."/>
            <person name="Spannagl M."/>
            <person name="Mayer K.F.X."/>
            <person name="Baldrich P."/>
            <person name="Meyers B.C."/>
            <person name="Huo N."/>
            <person name="Gu Y.Q."/>
            <person name="Zhou H."/>
            <person name="Devos K.M."/>
            <person name="Bennetzen J.L."/>
            <person name="Unver T."/>
            <person name="Budak H."/>
            <person name="Gulick P.J."/>
            <person name="Galiba G."/>
            <person name="Kalapos B."/>
            <person name="Nelson D.R."/>
            <person name="Li P."/>
            <person name="You F.M."/>
            <person name="Luo M.C."/>
            <person name="Dvorak J."/>
        </authorList>
    </citation>
    <scope>NUCLEOTIDE SEQUENCE [LARGE SCALE GENOMIC DNA]</scope>
    <source>
        <strain evidence="2">cv. AL8/78</strain>
    </source>
</reference>
<reference evidence="3" key="1">
    <citation type="journal article" date="2014" name="Science">
        <title>Ancient hybridizations among the ancestral genomes of bread wheat.</title>
        <authorList>
            <consortium name="International Wheat Genome Sequencing Consortium,"/>
            <person name="Marcussen T."/>
            <person name="Sandve S.R."/>
            <person name="Heier L."/>
            <person name="Spannagl M."/>
            <person name="Pfeifer M."/>
            <person name="Jakobsen K.S."/>
            <person name="Wulff B.B."/>
            <person name="Steuernagel B."/>
            <person name="Mayer K.F."/>
            <person name="Olsen O.A."/>
        </authorList>
    </citation>
    <scope>NUCLEOTIDE SEQUENCE [LARGE SCALE GENOMIC DNA]</scope>
    <source>
        <strain evidence="3">cv. AL8/78</strain>
    </source>
</reference>
<evidence type="ECO:0000313" key="2">
    <source>
        <dbReference type="EnsemblPlants" id="AET1Gv20013600.2"/>
    </source>
</evidence>
<accession>A0A452XIT6</accession>
<dbReference type="AlphaFoldDB" id="A0A452XIT6"/>
<name>A0A452XIT6_AEGTS</name>
<sequence length="96" mass="11062">MRRVKRTALHRFQGMIRKEEDSEEGGALGHKGMFPHTTCSMKCPPRSHPSMLKSHHLKGYPRRELDALEADMDLESNSVPSYLQPDKETHLYSELN</sequence>
<protein>
    <submittedName>
        <fullName evidence="2">Uncharacterized protein</fullName>
    </submittedName>
</protein>
<proteinExistence type="predicted"/>
<evidence type="ECO:0000313" key="3">
    <source>
        <dbReference type="Proteomes" id="UP000015105"/>
    </source>
</evidence>
<dbReference type="Gramene" id="AET1Gv20013600.2">
    <property type="protein sequence ID" value="AET1Gv20013600.2"/>
    <property type="gene ID" value="AET1Gv20013600"/>
</dbReference>
<organism evidence="2 3">
    <name type="scientific">Aegilops tauschii subsp. strangulata</name>
    <name type="common">Goatgrass</name>
    <dbReference type="NCBI Taxonomy" id="200361"/>
    <lineage>
        <taxon>Eukaryota</taxon>
        <taxon>Viridiplantae</taxon>
        <taxon>Streptophyta</taxon>
        <taxon>Embryophyta</taxon>
        <taxon>Tracheophyta</taxon>
        <taxon>Spermatophyta</taxon>
        <taxon>Magnoliopsida</taxon>
        <taxon>Liliopsida</taxon>
        <taxon>Poales</taxon>
        <taxon>Poaceae</taxon>
        <taxon>BOP clade</taxon>
        <taxon>Pooideae</taxon>
        <taxon>Triticodae</taxon>
        <taxon>Triticeae</taxon>
        <taxon>Triticinae</taxon>
        <taxon>Aegilops</taxon>
    </lineage>
</organism>
<keyword evidence="3" id="KW-1185">Reference proteome</keyword>
<reference evidence="3" key="2">
    <citation type="journal article" date="2017" name="Nat. Plants">
        <title>The Aegilops tauschii genome reveals multiple impacts of transposons.</title>
        <authorList>
            <person name="Zhao G."/>
            <person name="Zou C."/>
            <person name="Li K."/>
            <person name="Wang K."/>
            <person name="Li T."/>
            <person name="Gao L."/>
            <person name="Zhang X."/>
            <person name="Wang H."/>
            <person name="Yang Z."/>
            <person name="Liu X."/>
            <person name="Jiang W."/>
            <person name="Mao L."/>
            <person name="Kong X."/>
            <person name="Jiao Y."/>
            <person name="Jia J."/>
        </authorList>
    </citation>
    <scope>NUCLEOTIDE SEQUENCE [LARGE SCALE GENOMIC DNA]</scope>
    <source>
        <strain evidence="3">cv. AL8/78</strain>
    </source>
</reference>
<feature type="compositionally biased region" description="Basic and acidic residues" evidence="1">
    <location>
        <begin position="85"/>
        <end position="96"/>
    </location>
</feature>
<reference evidence="2" key="3">
    <citation type="journal article" date="2017" name="Nature">
        <title>Genome sequence of the progenitor of the wheat D genome Aegilops tauschii.</title>
        <authorList>
            <person name="Luo M.C."/>
            <person name="Gu Y.Q."/>
            <person name="Puiu D."/>
            <person name="Wang H."/>
            <person name="Twardziok S.O."/>
            <person name="Deal K.R."/>
            <person name="Huo N."/>
            <person name="Zhu T."/>
            <person name="Wang L."/>
            <person name="Wang Y."/>
            <person name="McGuire P.E."/>
            <person name="Liu S."/>
            <person name="Long H."/>
            <person name="Ramasamy R.K."/>
            <person name="Rodriguez J.C."/>
            <person name="Van S.L."/>
            <person name="Yuan L."/>
            <person name="Wang Z."/>
            <person name="Xia Z."/>
            <person name="Xiao L."/>
            <person name="Anderson O.D."/>
            <person name="Ouyang S."/>
            <person name="Liang Y."/>
            <person name="Zimin A.V."/>
            <person name="Pertea G."/>
            <person name="Qi P."/>
            <person name="Bennetzen J.L."/>
            <person name="Dai X."/>
            <person name="Dawson M.W."/>
            <person name="Muller H.G."/>
            <person name="Kugler K."/>
            <person name="Rivarola-Duarte L."/>
            <person name="Spannagl M."/>
            <person name="Mayer K.F.X."/>
            <person name="Lu F.H."/>
            <person name="Bevan M.W."/>
            <person name="Leroy P."/>
            <person name="Li P."/>
            <person name="You F.M."/>
            <person name="Sun Q."/>
            <person name="Liu Z."/>
            <person name="Lyons E."/>
            <person name="Wicker T."/>
            <person name="Salzberg S.L."/>
            <person name="Devos K.M."/>
            <person name="Dvorak J."/>
        </authorList>
    </citation>
    <scope>NUCLEOTIDE SEQUENCE [LARGE SCALE GENOMIC DNA]</scope>
    <source>
        <strain evidence="2">cv. AL8/78</strain>
    </source>
</reference>